<proteinExistence type="predicted"/>
<dbReference type="InterPro" id="IPR002372">
    <property type="entry name" value="PQQ_rpt_dom"/>
</dbReference>
<reference evidence="3 4" key="1">
    <citation type="submission" date="2017-06" db="EMBL/GenBank/DDBJ databases">
        <authorList>
            <person name="Kim H.J."/>
            <person name="Triplett B.A."/>
        </authorList>
    </citation>
    <scope>NUCLEOTIDE SEQUENCE [LARGE SCALE GENOMIC DNA]</scope>
    <source>
        <strain evidence="3 4">CGMCC 4.5593</strain>
    </source>
</reference>
<accession>A0A239LQ78</accession>
<protein>
    <submittedName>
        <fullName evidence="3">PQQ-like domain-containing protein</fullName>
    </submittedName>
</protein>
<organism evidence="3 4">
    <name type="scientific">Asanoa hainanensis</name>
    <dbReference type="NCBI Taxonomy" id="560556"/>
    <lineage>
        <taxon>Bacteria</taxon>
        <taxon>Bacillati</taxon>
        <taxon>Actinomycetota</taxon>
        <taxon>Actinomycetes</taxon>
        <taxon>Micromonosporales</taxon>
        <taxon>Micromonosporaceae</taxon>
        <taxon>Asanoa</taxon>
    </lineage>
</organism>
<dbReference type="InterPro" id="IPR011047">
    <property type="entry name" value="Quinoprotein_ADH-like_sf"/>
</dbReference>
<evidence type="ECO:0000313" key="4">
    <source>
        <dbReference type="Proteomes" id="UP000198362"/>
    </source>
</evidence>
<dbReference type="OrthoDB" id="3343890at2"/>
<dbReference type="Proteomes" id="UP000198362">
    <property type="component" value="Unassembled WGS sequence"/>
</dbReference>
<gene>
    <name evidence="3" type="ORF">SAMN05421812_104503</name>
</gene>
<evidence type="ECO:0000256" key="1">
    <source>
        <dbReference type="SAM" id="MobiDB-lite"/>
    </source>
</evidence>
<evidence type="ECO:0000313" key="3">
    <source>
        <dbReference type="EMBL" id="SNT32611.1"/>
    </source>
</evidence>
<dbReference type="RefSeq" id="WP_089248439.1">
    <property type="nucleotide sequence ID" value="NZ_FZPH01000004.1"/>
</dbReference>
<feature type="domain" description="Pyrrolo-quinoline quinone repeat" evidence="2">
    <location>
        <begin position="66"/>
        <end position="199"/>
    </location>
</feature>
<dbReference type="InterPro" id="IPR015943">
    <property type="entry name" value="WD40/YVTN_repeat-like_dom_sf"/>
</dbReference>
<feature type="region of interest" description="Disordered" evidence="1">
    <location>
        <begin position="206"/>
        <end position="237"/>
    </location>
</feature>
<dbReference type="Gene3D" id="2.130.10.10">
    <property type="entry name" value="YVTN repeat-like/Quinoprotein amine dehydrogenase"/>
    <property type="match status" value="1"/>
</dbReference>
<dbReference type="EMBL" id="FZPH01000004">
    <property type="protein sequence ID" value="SNT32611.1"/>
    <property type="molecule type" value="Genomic_DNA"/>
</dbReference>
<keyword evidence="4" id="KW-1185">Reference proteome</keyword>
<evidence type="ECO:0000259" key="2">
    <source>
        <dbReference type="Pfam" id="PF13360"/>
    </source>
</evidence>
<dbReference type="AlphaFoldDB" id="A0A239LQ78"/>
<dbReference type="SUPFAM" id="SSF50998">
    <property type="entry name" value="Quinoprotein alcohol dehydrogenase-like"/>
    <property type="match status" value="1"/>
</dbReference>
<dbReference type="Pfam" id="PF13360">
    <property type="entry name" value="PQQ_2"/>
    <property type="match status" value="1"/>
</dbReference>
<sequence>MPGGTIELGPITVPPPDAVEIEEDLPRRPPFWSLVLVLAAASLVLAGSLVPRPPLTATATRFGGPGSSFAVAGDRLYVVRRVSEVARTLTAMRLPGGEELWSAAYAPTGERIIRIDLAGPVVLVSGGETTGRIRRTDAYDLDTGRRLWWAPAELVVDADANTGYASDADPPRLRALDLATGRELWSADVGDRFTFTAIGGAAPVAGRMPPRVAPESESNAVGGTGAATVATGTSGSGTGGPGRLAVFVRSGRIELRDARAGTLLRQAAPLGDEVLPLSGLSVGGALVLWYADHGGTGIVGLDPETLGVRWRMPYDIDGGGIAPCLALVCVSSHGDVLALDPADGRLHWRVEDASYVVEARGQLIALGSVPGGLGPVHTIDPDTGAELADLHGWRTGGRGDPVVTRIPLGAPRTVLALVEPTLRRLGTAPEVLLTCQSSPTAIVCRTANGTLRIWAVRPER</sequence>
<name>A0A239LQ78_9ACTN</name>